<dbReference type="SFLD" id="SFLDG01129">
    <property type="entry name" value="C1.5:_HAD__Beta-PGM__Phosphata"/>
    <property type="match status" value="1"/>
</dbReference>
<dbReference type="GO" id="GO:0016787">
    <property type="term" value="F:hydrolase activity"/>
    <property type="evidence" value="ECO:0007669"/>
    <property type="project" value="UniProtKB-KW"/>
</dbReference>
<keyword evidence="1" id="KW-0378">Hydrolase</keyword>
<dbReference type="SFLD" id="SFLDS00003">
    <property type="entry name" value="Haloacid_Dehalogenase"/>
    <property type="match status" value="1"/>
</dbReference>
<dbReference type="Pfam" id="PF13242">
    <property type="entry name" value="Hydrolase_like"/>
    <property type="match status" value="1"/>
</dbReference>
<gene>
    <name evidence="1" type="ORF">GQ466_16405</name>
</gene>
<name>A0A6I4WGA0_9ACTN</name>
<organism evidence="1 2">
    <name type="scientific">Actinomadura rayongensis</name>
    <dbReference type="NCBI Taxonomy" id="1429076"/>
    <lineage>
        <taxon>Bacteria</taxon>
        <taxon>Bacillati</taxon>
        <taxon>Actinomycetota</taxon>
        <taxon>Actinomycetes</taxon>
        <taxon>Streptosporangiales</taxon>
        <taxon>Thermomonosporaceae</taxon>
        <taxon>Actinomadura</taxon>
    </lineage>
</organism>
<evidence type="ECO:0000313" key="2">
    <source>
        <dbReference type="Proteomes" id="UP000431901"/>
    </source>
</evidence>
<dbReference type="SUPFAM" id="SSF56784">
    <property type="entry name" value="HAD-like"/>
    <property type="match status" value="1"/>
</dbReference>
<comment type="caution">
    <text evidence="1">The sequence shown here is derived from an EMBL/GenBank/DDBJ whole genome shotgun (WGS) entry which is preliminary data.</text>
</comment>
<dbReference type="EMBL" id="WUTW01000002">
    <property type="protein sequence ID" value="MXQ65612.1"/>
    <property type="molecule type" value="Genomic_DNA"/>
</dbReference>
<dbReference type="OrthoDB" id="9781769at2"/>
<dbReference type="Gene3D" id="1.10.150.240">
    <property type="entry name" value="Putative phosphatase, domain 2"/>
    <property type="match status" value="1"/>
</dbReference>
<evidence type="ECO:0000313" key="1">
    <source>
        <dbReference type="EMBL" id="MXQ65612.1"/>
    </source>
</evidence>
<dbReference type="InterPro" id="IPR023214">
    <property type="entry name" value="HAD_sf"/>
</dbReference>
<keyword evidence="2" id="KW-1185">Reference proteome</keyword>
<dbReference type="Gene3D" id="3.40.50.1000">
    <property type="entry name" value="HAD superfamily/HAD-like"/>
    <property type="match status" value="1"/>
</dbReference>
<dbReference type="Proteomes" id="UP000431901">
    <property type="component" value="Unassembled WGS sequence"/>
</dbReference>
<protein>
    <submittedName>
        <fullName evidence="1">HAD hydrolase-like protein</fullName>
    </submittedName>
</protein>
<dbReference type="AlphaFoldDB" id="A0A6I4WGA0"/>
<dbReference type="InterPro" id="IPR023198">
    <property type="entry name" value="PGP-like_dom2"/>
</dbReference>
<proteinExistence type="predicted"/>
<accession>A0A6I4WGA0</accession>
<sequence length="232" mass="24396">MVLWDVDNTLIANGGVSKDNYGAAFSRLTGRRPEHRAVTGGSTDFLIIADLCERHGITFTDDMAKRLPAALHEAMDERREELARRGRELPGARAALAALAEDERVVQSVLTGNLAHNAFVKVDTFGLAGPLDFAVGGYGDDDRVRANLVAVAQDRAGAKYGASFARANTVLIGDTPNDVRAGVNGGAKVLAVASGKDSAEVLAREGADIVLPDLADTDAFLAAVKTLLDAAR</sequence>
<dbReference type="InterPro" id="IPR036412">
    <property type="entry name" value="HAD-like_sf"/>
</dbReference>
<reference evidence="1 2" key="1">
    <citation type="submission" date="2019-12" db="EMBL/GenBank/DDBJ databases">
        <title>Nocardia macrotermitis sp. nov. and Nocardia aurantia sp. nov., isolated from the gut of the fungus growing-termite Macrotermes natalensis.</title>
        <authorList>
            <person name="Christine B."/>
            <person name="Rene B."/>
        </authorList>
    </citation>
    <scope>NUCLEOTIDE SEQUENCE [LARGE SCALE GENOMIC DNA]</scope>
    <source>
        <strain evidence="1 2">DSM 102126</strain>
    </source>
</reference>